<accession>A0ABQ8UHS1</accession>
<feature type="region of interest" description="Disordered" evidence="1">
    <location>
        <begin position="346"/>
        <end position="381"/>
    </location>
</feature>
<feature type="region of interest" description="Disordered" evidence="1">
    <location>
        <begin position="1093"/>
        <end position="1145"/>
    </location>
</feature>
<dbReference type="PROSITE" id="PS51450">
    <property type="entry name" value="LRR"/>
    <property type="match status" value="1"/>
</dbReference>
<dbReference type="InterPro" id="IPR042655">
    <property type="entry name" value="LRC72"/>
</dbReference>
<dbReference type="InterPro" id="IPR032675">
    <property type="entry name" value="LRR_dom_sf"/>
</dbReference>
<keyword evidence="3" id="KW-1185">Reference proteome</keyword>
<feature type="compositionally biased region" description="Polar residues" evidence="1">
    <location>
        <begin position="520"/>
        <end position="535"/>
    </location>
</feature>
<feature type="compositionally biased region" description="Pro residues" evidence="1">
    <location>
        <begin position="775"/>
        <end position="785"/>
    </location>
</feature>
<dbReference type="PANTHER" id="PTHR46759:SF2">
    <property type="match status" value="1"/>
</dbReference>
<dbReference type="EMBL" id="JAPMOS010000026">
    <property type="protein sequence ID" value="KAJ4458759.1"/>
    <property type="molecule type" value="Genomic_DNA"/>
</dbReference>
<gene>
    <name evidence="2" type="ORF">PAPYR_5527</name>
</gene>
<organism evidence="2 3">
    <name type="scientific">Paratrimastix pyriformis</name>
    <dbReference type="NCBI Taxonomy" id="342808"/>
    <lineage>
        <taxon>Eukaryota</taxon>
        <taxon>Metamonada</taxon>
        <taxon>Preaxostyla</taxon>
        <taxon>Paratrimastigidae</taxon>
        <taxon>Paratrimastix</taxon>
    </lineage>
</organism>
<feature type="region of interest" description="Disordered" evidence="1">
    <location>
        <begin position="1014"/>
        <end position="1047"/>
    </location>
</feature>
<evidence type="ECO:0000313" key="3">
    <source>
        <dbReference type="Proteomes" id="UP001141327"/>
    </source>
</evidence>
<dbReference type="PANTHER" id="PTHR46759">
    <property type="entry name" value="LEUCINE-RICH REPEAT-CONTAINING PROTEIN 72"/>
    <property type="match status" value="1"/>
</dbReference>
<reference evidence="2" key="1">
    <citation type="journal article" date="2022" name="bioRxiv">
        <title>Genomics of Preaxostyla Flagellates Illuminates Evolutionary Transitions and the Path Towards Mitochondrial Loss.</title>
        <authorList>
            <person name="Novak L.V.F."/>
            <person name="Treitli S.C."/>
            <person name="Pyrih J."/>
            <person name="Halakuc P."/>
            <person name="Pipaliya S.V."/>
            <person name="Vacek V."/>
            <person name="Brzon O."/>
            <person name="Soukal P."/>
            <person name="Eme L."/>
            <person name="Dacks J.B."/>
            <person name="Karnkowska A."/>
            <person name="Elias M."/>
            <person name="Hampl V."/>
        </authorList>
    </citation>
    <scope>NUCLEOTIDE SEQUENCE</scope>
    <source>
        <strain evidence="2">RCP-MX</strain>
    </source>
</reference>
<feature type="region of interest" description="Disordered" evidence="1">
    <location>
        <begin position="749"/>
        <end position="801"/>
    </location>
</feature>
<comment type="caution">
    <text evidence="2">The sequence shown here is derived from an EMBL/GenBank/DDBJ whole genome shotgun (WGS) entry which is preliminary data.</text>
</comment>
<evidence type="ECO:0000313" key="2">
    <source>
        <dbReference type="EMBL" id="KAJ4458759.1"/>
    </source>
</evidence>
<feature type="region of interest" description="Disordered" evidence="1">
    <location>
        <begin position="417"/>
        <end position="485"/>
    </location>
</feature>
<proteinExistence type="predicted"/>
<dbReference type="Proteomes" id="UP001141327">
    <property type="component" value="Unassembled WGS sequence"/>
</dbReference>
<name>A0ABQ8UHS1_9EUKA</name>
<evidence type="ECO:0000256" key="1">
    <source>
        <dbReference type="SAM" id="MobiDB-lite"/>
    </source>
</evidence>
<dbReference type="Gene3D" id="3.80.10.10">
    <property type="entry name" value="Ribonuclease Inhibitor"/>
    <property type="match status" value="1"/>
</dbReference>
<feature type="compositionally biased region" description="Pro residues" evidence="1">
    <location>
        <begin position="1123"/>
        <end position="1136"/>
    </location>
</feature>
<feature type="region of interest" description="Disordered" evidence="1">
    <location>
        <begin position="830"/>
        <end position="860"/>
    </location>
</feature>
<dbReference type="InterPro" id="IPR001611">
    <property type="entry name" value="Leu-rich_rpt"/>
</dbReference>
<feature type="region of interest" description="Disordered" evidence="1">
    <location>
        <begin position="568"/>
        <end position="609"/>
    </location>
</feature>
<feature type="compositionally biased region" description="Low complexity" evidence="1">
    <location>
        <begin position="444"/>
        <end position="464"/>
    </location>
</feature>
<dbReference type="SUPFAM" id="SSF52058">
    <property type="entry name" value="L domain-like"/>
    <property type="match status" value="1"/>
</dbReference>
<sequence length="1145" mass="120436">MAQGGCAAYVNMALDSLEPSEKVRGAETLILSGNRLHSLGFLSKCDSLWNLDLTKNRISSLDAVRPLAGLGRLWLGENALTWPEVIKLRHMSIIELTLVGNPELGEHYRPLAIHMLPRVWVLDGWFVSMAERLHAAAWCTRGPGTEVYAMLRAYCDAAPSPLSSTLRITPRAKAFFRHFARDPPSTRVAEQRRIRFTATHYEAIHRMYASWDPPTVEVYAQFGGPALGATASPRAVDDPEPPFYVAAVLGASPLARYQLCVLLAARLRFSLPPNTLRESLARAAPVLDGLPSAHLATMPPYAITSYLSFLLDFLQRDRSLGSLPASEVSLPSFEFLYHETLPLPPPEYRAAAGPPEGAALSEGGQPTAEEPEAGGEEKVDEKTRIAALDVYRLIQGTPSYALEKAYLEPLLKLCGEPPEDSAPASTRRTGGPGPTSARSDRRIPSASRPGSGRSSHSSGVSAIGAPPNTQRQPEEVRGVQPGDRVDLGAGIRPAVVSSVDLVSGLVRAAVAPTPVPDGGRSSTPPGASPDSTAVPSNPPTPTHRTLSIPLGQLDPHPTLPQSWLWVARHSGPTSPAPSPATQEPAGTPEKWAARAKSTLPPPSRSPAPARAWKNHAVAEQDLVLATQGRLEEALRLAIECGDPLPQWVGVEAAPYTVADGSGVAGLRPVVHSLIVPPVFLSFWPIAENTLRLGDEADGDLADFYPGYSQFEAYRSRAGLTFTPVSTLPDQPAAAGGPPNSVFLTELTALTPDLPPGSPIPSTSDDGPAVRSATSAPPPSPAPTPTPTRASAISGAGRGSVRVVAPKRTTVASPTVGLSQGGQRSLALVASSAPGTEGGSLRASCTSRDSTPGRAASLARGLVGPQATSLTRHARGATTKTAGGLVAPLRPGGMGGSGAGGGGGTGEMARTLGTTTVAGGGCFAERDHVRLQLGKVHFPLHPPCQSPQPTFFPIYSAAGLFGHQAHLVVSPTAPLKRQVFNLPGAEGPARGATGLPEDEEASFLAAVQQAHALRLKPAAHQHRPSSLPAEEDMQSQADSPQASAREDECVGHVERVFEERIVAGADGAPIWVRRDPGPPRFLWLREEDLLPEELAMATGCRSGGPQEEQEQEQEDIPPAAASPQPRPGSGPEAPPAPRASREQTPP</sequence>
<feature type="region of interest" description="Disordered" evidence="1">
    <location>
        <begin position="511"/>
        <end position="554"/>
    </location>
</feature>
<protein>
    <submittedName>
        <fullName evidence="2">Centrosomal protein CEP72</fullName>
    </submittedName>
</protein>